<keyword evidence="2" id="KW-1185">Reference proteome</keyword>
<proteinExistence type="predicted"/>
<dbReference type="NCBIfam" id="TIGR01634">
    <property type="entry name" value="tail_P2_I"/>
    <property type="match status" value="1"/>
</dbReference>
<reference evidence="1 2" key="1">
    <citation type="submission" date="2022-02" db="EMBL/GenBank/DDBJ databases">
        <title>Genome sequence data of Kingella unionensis sp. nov. strain CICC 24913 (CCUG 75125).</title>
        <authorList>
            <person name="Xiao M."/>
        </authorList>
    </citation>
    <scope>NUCLEOTIDE SEQUENCE [LARGE SCALE GENOMIC DNA]</scope>
    <source>
        <strain evidence="1 2">CICC 24913</strain>
    </source>
</reference>
<organism evidence="1 2">
    <name type="scientific">Kingella pumchi</name>
    <dbReference type="NCBI Taxonomy" id="2779506"/>
    <lineage>
        <taxon>Bacteria</taxon>
        <taxon>Pseudomonadati</taxon>
        <taxon>Pseudomonadota</taxon>
        <taxon>Betaproteobacteria</taxon>
        <taxon>Neisseriales</taxon>
        <taxon>Neisseriaceae</taxon>
        <taxon>Kingella</taxon>
    </lineage>
</organism>
<protein>
    <submittedName>
        <fullName evidence="1">Phage tail protein I</fullName>
    </submittedName>
</protein>
<gene>
    <name evidence="1" type="ORF">MB824_03175</name>
</gene>
<dbReference type="Pfam" id="PF09684">
    <property type="entry name" value="Tail_P2_I"/>
    <property type="match status" value="1"/>
</dbReference>
<dbReference type="RefSeq" id="WP_238745887.1">
    <property type="nucleotide sequence ID" value="NZ_JAKOOW010000009.1"/>
</dbReference>
<name>A0ABS9NLP6_9NEIS</name>
<dbReference type="EMBL" id="JAKOOW010000009">
    <property type="protein sequence ID" value="MCG6503497.1"/>
    <property type="molecule type" value="Genomic_DNA"/>
</dbReference>
<accession>A0ABS9NLP6</accession>
<dbReference type="Proteomes" id="UP001298424">
    <property type="component" value="Unassembled WGS sequence"/>
</dbReference>
<dbReference type="InterPro" id="IPR006521">
    <property type="entry name" value="Tail_protein_I"/>
</dbReference>
<comment type="caution">
    <text evidence="1">The sequence shown here is derived from an EMBL/GenBank/DDBJ whole genome shotgun (WGS) entry which is preliminary data.</text>
</comment>
<sequence>MNILPGVNSPLQHALAEMTAAELAAIDWRIIIRAKDPAACGEEWLPWLAWENSIAEAEGWEFAETVDARRKLIADFVSRHQHKGTPDYIRRLFRDLQLGEVEIIERAAGLRWNGAAKFDGKNIFGGGAGDWAKYAVIVKRVVSVAQAVQIRRMLAECAPQRCELLYLDYRANPLKWNGEIRFDGTHTFGAFTYG</sequence>
<evidence type="ECO:0000313" key="2">
    <source>
        <dbReference type="Proteomes" id="UP001298424"/>
    </source>
</evidence>
<evidence type="ECO:0000313" key="1">
    <source>
        <dbReference type="EMBL" id="MCG6503497.1"/>
    </source>
</evidence>